<keyword evidence="7" id="KW-1185">Reference proteome</keyword>
<evidence type="ECO:0000256" key="3">
    <source>
        <dbReference type="ARBA" id="ARBA00022989"/>
    </source>
</evidence>
<accession>A0A8B8ETL7</accession>
<dbReference type="OrthoDB" id="6089360at2759"/>
<dbReference type="RefSeq" id="XP_022343305.1">
    <property type="nucleotide sequence ID" value="XM_022487597.1"/>
</dbReference>
<evidence type="ECO:0000256" key="1">
    <source>
        <dbReference type="ARBA" id="ARBA00004141"/>
    </source>
</evidence>
<keyword evidence="3 5" id="KW-1133">Transmembrane helix</keyword>
<dbReference type="InterPro" id="IPR020846">
    <property type="entry name" value="MFS_dom"/>
</dbReference>
<feature type="transmembrane region" description="Helical" evidence="5">
    <location>
        <begin position="374"/>
        <end position="393"/>
    </location>
</feature>
<feature type="domain" description="Major facilitator superfamily (MFS) profile" evidence="6">
    <location>
        <begin position="232"/>
        <end position="456"/>
    </location>
</feature>
<reference evidence="8" key="1">
    <citation type="submission" date="2025-08" db="UniProtKB">
        <authorList>
            <consortium name="RefSeq"/>
        </authorList>
    </citation>
    <scope>IDENTIFICATION</scope>
    <source>
        <tissue evidence="8">Whole sample</tissue>
    </source>
</reference>
<dbReference type="AlphaFoldDB" id="A0A8B8ETL7"/>
<dbReference type="KEGG" id="cvn:111136617"/>
<name>A0A8B8ETL7_CRAVI</name>
<dbReference type="PROSITE" id="PS50850">
    <property type="entry name" value="MFS"/>
    <property type="match status" value="1"/>
</dbReference>
<dbReference type="Proteomes" id="UP000694844">
    <property type="component" value="Chromosome 5"/>
</dbReference>
<keyword evidence="2 5" id="KW-0812">Transmembrane</keyword>
<evidence type="ECO:0000313" key="7">
    <source>
        <dbReference type="Proteomes" id="UP000694844"/>
    </source>
</evidence>
<organism evidence="7 8">
    <name type="scientific">Crassostrea virginica</name>
    <name type="common">Eastern oyster</name>
    <dbReference type="NCBI Taxonomy" id="6565"/>
    <lineage>
        <taxon>Eukaryota</taxon>
        <taxon>Metazoa</taxon>
        <taxon>Spiralia</taxon>
        <taxon>Lophotrochozoa</taxon>
        <taxon>Mollusca</taxon>
        <taxon>Bivalvia</taxon>
        <taxon>Autobranchia</taxon>
        <taxon>Pteriomorphia</taxon>
        <taxon>Ostreida</taxon>
        <taxon>Ostreoidea</taxon>
        <taxon>Ostreidae</taxon>
        <taxon>Crassostrea</taxon>
    </lineage>
</organism>
<evidence type="ECO:0000256" key="5">
    <source>
        <dbReference type="SAM" id="Phobius"/>
    </source>
</evidence>
<evidence type="ECO:0000313" key="8">
    <source>
        <dbReference type="RefSeq" id="XP_022343305.1"/>
    </source>
</evidence>
<sequence>MPLARIDIERSLAVFVGFLSMITSGSTYSFGAFTNAVKSHFNYTQTEVEFLSSMPNIGISFAFPAGIIIEKFGPRWSTLGGAVFSSLGYGLLYSTTFQQQFYHTRAWLQCVYFFIAGFGATFFYMTPLAINMGNYHPKHRGKVVGVMDASFSAGPAIFAAIYGTMFVKGHVTDEENQDLRGFYLLNIICSVAVGALALIFIKRITYDVDMEVTRIVNWDESSPILSSSEHIVQREITGLKLLKRFDFHYLSWACFVCAGLQIMFQNNLGTYLKSYGLESYTTLFTTLNPIAAIASKFVAGFLSDAIIHWVPRSAVLLSFNLVQTVDLIVCVFFANSLTIFLITDIVIGFANGAVWCLTPTMISEFYGMNNFSRNWGFIMLGNAVGGLVFQETFGVLYDLNTATSNQCYGRHCFTWSFIIIAVSSFCASILNIGLLQKKMDEKKYGRECPRAELCCL</sequence>
<dbReference type="InterPro" id="IPR011701">
    <property type="entry name" value="MFS"/>
</dbReference>
<dbReference type="GO" id="GO:0016020">
    <property type="term" value="C:membrane"/>
    <property type="evidence" value="ECO:0007669"/>
    <property type="project" value="UniProtKB-SubCell"/>
</dbReference>
<keyword evidence="4 5" id="KW-0472">Membrane</keyword>
<feature type="transmembrane region" description="Helical" evidence="5">
    <location>
        <begin position="340"/>
        <end position="362"/>
    </location>
</feature>
<dbReference type="PANTHER" id="PTHR21576">
    <property type="entry name" value="UNCHARACTERIZED NODULIN-LIKE PROTEIN"/>
    <property type="match status" value="1"/>
</dbReference>
<protein>
    <submittedName>
        <fullName evidence="8">Probable transporter MCH1</fullName>
    </submittedName>
</protein>
<feature type="transmembrane region" description="Helical" evidence="5">
    <location>
        <begin position="280"/>
        <end position="302"/>
    </location>
</feature>
<evidence type="ECO:0000259" key="6">
    <source>
        <dbReference type="PROSITE" id="PS50850"/>
    </source>
</evidence>
<dbReference type="GO" id="GO:0022857">
    <property type="term" value="F:transmembrane transporter activity"/>
    <property type="evidence" value="ECO:0007669"/>
    <property type="project" value="InterPro"/>
</dbReference>
<evidence type="ECO:0000256" key="4">
    <source>
        <dbReference type="ARBA" id="ARBA00023136"/>
    </source>
</evidence>
<feature type="transmembrane region" description="Helical" evidence="5">
    <location>
        <begin position="182"/>
        <end position="201"/>
    </location>
</feature>
<dbReference type="Gene3D" id="1.20.1250.20">
    <property type="entry name" value="MFS general substrate transporter like domains"/>
    <property type="match status" value="2"/>
</dbReference>
<dbReference type="InterPro" id="IPR036259">
    <property type="entry name" value="MFS_trans_sf"/>
</dbReference>
<feature type="transmembrane region" description="Helical" evidence="5">
    <location>
        <begin position="314"/>
        <end position="334"/>
    </location>
</feature>
<dbReference type="Pfam" id="PF07690">
    <property type="entry name" value="MFS_1"/>
    <property type="match status" value="1"/>
</dbReference>
<comment type="subcellular location">
    <subcellularLocation>
        <location evidence="1">Membrane</location>
        <topology evidence="1">Multi-pass membrane protein</topology>
    </subcellularLocation>
</comment>
<feature type="transmembrane region" description="Helical" evidence="5">
    <location>
        <begin position="413"/>
        <end position="435"/>
    </location>
</feature>
<evidence type="ECO:0000256" key="2">
    <source>
        <dbReference type="ARBA" id="ARBA00022692"/>
    </source>
</evidence>
<proteinExistence type="predicted"/>
<feature type="transmembrane region" description="Helical" evidence="5">
    <location>
        <begin position="106"/>
        <end position="131"/>
    </location>
</feature>
<feature type="transmembrane region" description="Helical" evidence="5">
    <location>
        <begin position="249"/>
        <end position="268"/>
    </location>
</feature>
<feature type="transmembrane region" description="Helical" evidence="5">
    <location>
        <begin position="76"/>
        <end position="94"/>
    </location>
</feature>
<feature type="transmembrane region" description="Helical" evidence="5">
    <location>
        <begin position="12"/>
        <end position="30"/>
    </location>
</feature>
<dbReference type="PANTHER" id="PTHR21576:SF158">
    <property type="entry name" value="RIBOSOMAL RNA-PROCESSING PROTEIN 12-LIKE CONSERVED DOMAIN-CONTAINING PROTEIN"/>
    <property type="match status" value="1"/>
</dbReference>
<feature type="transmembrane region" description="Helical" evidence="5">
    <location>
        <begin position="143"/>
        <end position="162"/>
    </location>
</feature>
<dbReference type="SUPFAM" id="SSF103473">
    <property type="entry name" value="MFS general substrate transporter"/>
    <property type="match status" value="1"/>
</dbReference>
<dbReference type="GeneID" id="111136617"/>
<feature type="transmembrane region" description="Helical" evidence="5">
    <location>
        <begin position="50"/>
        <end position="69"/>
    </location>
</feature>
<gene>
    <name evidence="8" type="primary">LOC111136617</name>
</gene>